<evidence type="ECO:0000256" key="4">
    <source>
        <dbReference type="ARBA" id="ARBA00022807"/>
    </source>
</evidence>
<dbReference type="SUPFAM" id="SSF51261">
    <property type="entry name" value="Duplicated hybrid motif"/>
    <property type="match status" value="1"/>
</dbReference>
<dbReference type="Gene3D" id="3.90.1720.10">
    <property type="entry name" value="endopeptidase domain like (from Nostoc punctiforme)"/>
    <property type="match status" value="1"/>
</dbReference>
<dbReference type="InterPro" id="IPR050570">
    <property type="entry name" value="Cell_wall_metabolism_enzyme"/>
</dbReference>
<proteinExistence type="inferred from homology"/>
<evidence type="ECO:0000256" key="6">
    <source>
        <dbReference type="SAM" id="SignalP"/>
    </source>
</evidence>
<evidence type="ECO:0000256" key="5">
    <source>
        <dbReference type="SAM" id="MobiDB-lite"/>
    </source>
</evidence>
<evidence type="ECO:0000256" key="1">
    <source>
        <dbReference type="ARBA" id="ARBA00007074"/>
    </source>
</evidence>
<dbReference type="InterPro" id="IPR038765">
    <property type="entry name" value="Papain-like_cys_pep_sf"/>
</dbReference>
<dbReference type="Gene3D" id="1.10.530.10">
    <property type="match status" value="1"/>
</dbReference>
<organism evidence="8 9">
    <name type="scientific">Rhodococcus aetherivorans</name>
    <dbReference type="NCBI Taxonomy" id="191292"/>
    <lineage>
        <taxon>Bacteria</taxon>
        <taxon>Bacillati</taxon>
        <taxon>Actinomycetota</taxon>
        <taxon>Actinomycetes</taxon>
        <taxon>Mycobacteriales</taxon>
        <taxon>Nocardiaceae</taxon>
        <taxon>Rhodococcus</taxon>
    </lineage>
</organism>
<feature type="signal peptide" evidence="6">
    <location>
        <begin position="1"/>
        <end position="30"/>
    </location>
</feature>
<dbReference type="InterPro" id="IPR023346">
    <property type="entry name" value="Lysozyme-like_dom_sf"/>
</dbReference>
<keyword evidence="3" id="KW-0378">Hydrolase</keyword>
<dbReference type="SUPFAM" id="SSF54001">
    <property type="entry name" value="Cysteine proteinases"/>
    <property type="match status" value="1"/>
</dbReference>
<dbReference type="CDD" id="cd13399">
    <property type="entry name" value="Slt35-like"/>
    <property type="match status" value="1"/>
</dbReference>
<sequence>MRMRRALGRLAGLLVVVLTVALGQPGPAFADTGAGVPCPMNRKPVADGTFVVSSPFGARSGGFHQGVDMAGDAGTDIYAALDGTVSAAGPASGFGQWIVIDTPTRTGVVSTVYGHMYPDGVLVRTGDPVRTGQHIADIGSNGQSSGPHLHFELWEGGRFNGRAVDPAPLLDEGASSGSSVVELVAATTDCSVGVLTPGLVPPEFVPWLLKAGVMCSGITAPLLAAQLEAENGFRHGPSAPVSSTGARGPAQFMPATWTTWGKDYDGSGPPPDVNSIADAVMAQGALMCENHRSSADAISTGRVVGDPVALALAAYNAGFGAVLEAGGMPFGGEYTTQTQPYVKKILERAMAFAAAPWATGTTPPPPTEAPQPDVGDRIVEVARTLEGTSWVWGGGNIDGPTRGGIDSPGLTRHAVAQATDGKVVLPRSTQEQWEIGDPVPVNELDPGDLVFSGWNEFDIPTHVGIAVGGGKMVHASTDSGVTVSNFDPESEGRRVT</sequence>
<dbReference type="PANTHER" id="PTHR21666:SF270">
    <property type="entry name" value="MUREIN HYDROLASE ACTIVATOR ENVC"/>
    <property type="match status" value="1"/>
</dbReference>
<dbReference type="InterPro" id="IPR000064">
    <property type="entry name" value="NLP_P60_dom"/>
</dbReference>
<dbReference type="CDD" id="cd12797">
    <property type="entry name" value="M23_peptidase"/>
    <property type="match status" value="1"/>
</dbReference>
<feature type="compositionally biased region" description="Polar residues" evidence="5">
    <location>
        <begin position="477"/>
        <end position="487"/>
    </location>
</feature>
<feature type="region of interest" description="Disordered" evidence="5">
    <location>
        <begin position="477"/>
        <end position="496"/>
    </location>
</feature>
<gene>
    <name evidence="8" type="ORF">OCS65_08020</name>
</gene>
<evidence type="ECO:0000313" key="8">
    <source>
        <dbReference type="EMBL" id="UYF95692.1"/>
    </source>
</evidence>
<dbReference type="AlphaFoldDB" id="A0AA46PRD1"/>
<feature type="domain" description="NlpC/P60" evidence="7">
    <location>
        <begin position="372"/>
        <end position="496"/>
    </location>
</feature>
<dbReference type="InterPro" id="IPR016047">
    <property type="entry name" value="M23ase_b-sheet_dom"/>
</dbReference>
<comment type="similarity">
    <text evidence="1">Belongs to the peptidase C40 family.</text>
</comment>
<keyword evidence="6" id="KW-0732">Signal</keyword>
<dbReference type="InterPro" id="IPR011055">
    <property type="entry name" value="Dup_hybrid_motif"/>
</dbReference>
<evidence type="ECO:0000256" key="3">
    <source>
        <dbReference type="ARBA" id="ARBA00022801"/>
    </source>
</evidence>
<evidence type="ECO:0000256" key="2">
    <source>
        <dbReference type="ARBA" id="ARBA00022670"/>
    </source>
</evidence>
<dbReference type="RefSeq" id="WP_263509374.1">
    <property type="nucleotide sequence ID" value="NZ_CP106982.1"/>
</dbReference>
<dbReference type="Pfam" id="PF00877">
    <property type="entry name" value="NLPC_P60"/>
    <property type="match status" value="1"/>
</dbReference>
<dbReference type="GO" id="GO:0008234">
    <property type="term" value="F:cysteine-type peptidase activity"/>
    <property type="evidence" value="ECO:0007669"/>
    <property type="project" value="UniProtKB-KW"/>
</dbReference>
<name>A0AA46PRD1_9NOCA</name>
<dbReference type="Pfam" id="PF01551">
    <property type="entry name" value="Peptidase_M23"/>
    <property type="match status" value="1"/>
</dbReference>
<evidence type="ECO:0000259" key="7">
    <source>
        <dbReference type="PROSITE" id="PS51935"/>
    </source>
</evidence>
<evidence type="ECO:0000313" key="9">
    <source>
        <dbReference type="Proteomes" id="UP001163947"/>
    </source>
</evidence>
<accession>A0AA46PRD1</accession>
<dbReference type="Gene3D" id="2.70.70.10">
    <property type="entry name" value="Glucose Permease (Domain IIA)"/>
    <property type="match status" value="1"/>
</dbReference>
<dbReference type="GO" id="GO:0004222">
    <property type="term" value="F:metalloendopeptidase activity"/>
    <property type="evidence" value="ECO:0007669"/>
    <property type="project" value="TreeGrafter"/>
</dbReference>
<dbReference type="GO" id="GO:0006508">
    <property type="term" value="P:proteolysis"/>
    <property type="evidence" value="ECO:0007669"/>
    <property type="project" value="UniProtKB-KW"/>
</dbReference>
<dbReference type="Proteomes" id="UP001163947">
    <property type="component" value="Chromosome"/>
</dbReference>
<dbReference type="PANTHER" id="PTHR21666">
    <property type="entry name" value="PEPTIDASE-RELATED"/>
    <property type="match status" value="1"/>
</dbReference>
<reference evidence="8" key="1">
    <citation type="submission" date="2022-09" db="EMBL/GenBank/DDBJ databases">
        <title>The genome sequence of Rhodococcus aetherivorans N1.</title>
        <authorList>
            <person name="Jiang W."/>
        </authorList>
    </citation>
    <scope>NUCLEOTIDE SEQUENCE</scope>
    <source>
        <strain evidence="8">N1</strain>
    </source>
</reference>
<feature type="chain" id="PRO_5041443195" evidence="6">
    <location>
        <begin position="31"/>
        <end position="496"/>
    </location>
</feature>
<keyword evidence="2" id="KW-0645">Protease</keyword>
<dbReference type="SUPFAM" id="SSF53955">
    <property type="entry name" value="Lysozyme-like"/>
    <property type="match status" value="1"/>
</dbReference>
<keyword evidence="4" id="KW-0788">Thiol protease</keyword>
<dbReference type="GeneID" id="83620355"/>
<dbReference type="PROSITE" id="PS51935">
    <property type="entry name" value="NLPC_P60"/>
    <property type="match status" value="1"/>
</dbReference>
<protein>
    <submittedName>
        <fullName evidence="8">Peptidoglycan DD-metalloendopeptidase family protein</fullName>
    </submittedName>
</protein>
<dbReference type="EMBL" id="CP106982">
    <property type="protein sequence ID" value="UYF95692.1"/>
    <property type="molecule type" value="Genomic_DNA"/>
</dbReference>